<dbReference type="FunFam" id="2.60.40.60:FF:000004">
    <property type="entry name" value="Protocadherin 1 gamma 2"/>
    <property type="match status" value="1"/>
</dbReference>
<reference evidence="17 18" key="1">
    <citation type="submission" date="2024-11" db="EMBL/GenBank/DDBJ databases">
        <title>Chromosome-level genome assembly of the freshwater bivalve Anodonta woodiana.</title>
        <authorList>
            <person name="Chen X."/>
        </authorList>
    </citation>
    <scope>NUCLEOTIDE SEQUENCE [LARGE SCALE GENOMIC DNA]</scope>
    <source>
        <strain evidence="17">MN2024</strain>
        <tissue evidence="17">Gills</tissue>
    </source>
</reference>
<feature type="domain" description="Cadherin" evidence="16">
    <location>
        <begin position="29"/>
        <end position="142"/>
    </location>
</feature>
<evidence type="ECO:0000256" key="5">
    <source>
        <dbReference type="ARBA" id="ARBA00022729"/>
    </source>
</evidence>
<dbReference type="PROSITE" id="PS00232">
    <property type="entry name" value="CADHERIN_1"/>
    <property type="match status" value="3"/>
</dbReference>
<organism evidence="17 18">
    <name type="scientific">Sinanodonta woodiana</name>
    <name type="common">Chinese pond mussel</name>
    <name type="synonym">Anodonta woodiana</name>
    <dbReference type="NCBI Taxonomy" id="1069815"/>
    <lineage>
        <taxon>Eukaryota</taxon>
        <taxon>Metazoa</taxon>
        <taxon>Spiralia</taxon>
        <taxon>Lophotrochozoa</taxon>
        <taxon>Mollusca</taxon>
        <taxon>Bivalvia</taxon>
        <taxon>Autobranchia</taxon>
        <taxon>Heteroconchia</taxon>
        <taxon>Palaeoheterodonta</taxon>
        <taxon>Unionida</taxon>
        <taxon>Unionoidea</taxon>
        <taxon>Unionidae</taxon>
        <taxon>Unioninae</taxon>
        <taxon>Sinanodonta</taxon>
    </lineage>
</organism>
<dbReference type="InterPro" id="IPR002126">
    <property type="entry name" value="Cadherin-like_dom"/>
</dbReference>
<protein>
    <recommendedName>
        <fullName evidence="16">Cadherin domain-containing protein</fullName>
    </recommendedName>
</protein>
<evidence type="ECO:0000256" key="1">
    <source>
        <dbReference type="ARBA" id="ARBA00004251"/>
    </source>
</evidence>
<feature type="domain" description="Cadherin" evidence="16">
    <location>
        <begin position="478"/>
        <end position="581"/>
    </location>
</feature>
<gene>
    <name evidence="17" type="ORF">ACJMK2_032532</name>
</gene>
<sequence>MTNTIKMTQFSVLFVLCTAIKVYQSTESTAPVISFSILEGLPNGYLIGSIKEKATLLNITKCNQTLEYFFFSSLEYQSIFHINRETGDITTMVVIDRESVCEFLFTCVLKFDVGINYQDGRFYKYLTVKVYIEDINDNSPHFPKQSMTLQISERVQIGSVYRIDSPVDRDTGVNNSIQSIEIVPSNDMFGLDIELNLDGSMQVKIVTLSKLDREIQDFYQLLVVAKDGGNTIRSGSVTVNIYILDVNDNKPKFSNTTYRVGVNETTPPNSVILTLSATDADLGENGWVTYRISNHQSDAEAVKKIFDIDSESGEVQIKTKLINEQGKSYKFIVEATDHGMEPLVSQSEVIVDIIDSENNVPIVSLVPSMGGNLQFINVSESATLRTFVANLEIIDSDLGQNGNISCVSSSSLFSVDYLGSTRTLKRFIVSVNGILDRETQDLHNVTITCFDNGSPRLSSSISFLVCVTDVNDNEPNFMFDNFIVFVPENNNMNAVLLQISASDKDIDNNGLVQYYIPEDGQGMVTIGCNNGVISAVTIFDRERDEKIVFTILAIDLGTPSLTGTTTMTLYIEDRNDQVPRLPKTVNTFRVAENLPSDTIVGYLKAEDGDVERNAELSFAMLKEYSSVPFVVFNDGLIKTVKELDREEQSRYDFQVMVTDHGEPRLSSVGYVSVFVTDENDNVPRITYPSEKNSTISIPYPDEENTFVCQIQAYDNDDGDNSVLVYSISAGNDLGIFKIDENLGNIEIQNFVSIESGMVVSLTIDAADKGKMPLSSTITLEIELRYTNVSEAMPASSNNGSIYIIVSVAVVLVFILFVGAATGIIFFLRRFDCGNKKTLQEQSKLSSKFGFQTQSSATKPIGTKEKCMYAVGRQLDRQAEQNKKIMNFQPYSSLDPLTNGHMVITLSECSTPPAGSDTDGQFCLMRPSSSLRSIEKQHQERVNKQLERIKMQRIMLQIRAKKWIQEQELHQEEFTVHIEDSHSHTSGETIPSDSGRGGSEEDVHSVPTSTEGHTDTHHQSQEFLPDPAVYNGSLQNLCMEPSPSRLNYTNSAEDRHFPSSSQLKDNLYPPGYTELSVKKFCTTRPFRDLNKSISWTNPYFTTNSPKDCTKDSSVNSLFQNTDTLQSPTEDDCSTVTAESHSHCPEDTV</sequence>
<evidence type="ECO:0000313" key="17">
    <source>
        <dbReference type="EMBL" id="KAL3880284.1"/>
    </source>
</evidence>
<accession>A0ABD3X217</accession>
<feature type="chain" id="PRO_5044849114" description="Cadherin domain-containing protein" evidence="15">
    <location>
        <begin position="20"/>
        <end position="1147"/>
    </location>
</feature>
<evidence type="ECO:0000256" key="12">
    <source>
        <dbReference type="PROSITE-ProRule" id="PRU00043"/>
    </source>
</evidence>
<feature type="domain" description="Cadherin" evidence="16">
    <location>
        <begin position="376"/>
        <end position="477"/>
    </location>
</feature>
<evidence type="ECO:0000256" key="3">
    <source>
        <dbReference type="ARBA" id="ARBA00022692"/>
    </source>
</evidence>
<comment type="caution">
    <text evidence="17">The sequence shown here is derived from an EMBL/GenBank/DDBJ whole genome shotgun (WGS) entry which is preliminary data.</text>
</comment>
<evidence type="ECO:0000256" key="14">
    <source>
        <dbReference type="SAM" id="Phobius"/>
    </source>
</evidence>
<dbReference type="SUPFAM" id="SSF49313">
    <property type="entry name" value="Cadherin-like"/>
    <property type="match status" value="7"/>
</dbReference>
<dbReference type="Pfam" id="PF08266">
    <property type="entry name" value="Cadherin_2"/>
    <property type="match status" value="1"/>
</dbReference>
<dbReference type="CDD" id="cd11304">
    <property type="entry name" value="Cadherin_repeat"/>
    <property type="match status" value="7"/>
</dbReference>
<dbReference type="InterPro" id="IPR020894">
    <property type="entry name" value="Cadherin_CS"/>
</dbReference>
<dbReference type="PROSITE" id="PS50268">
    <property type="entry name" value="CADHERIN_2"/>
    <property type="match status" value="7"/>
</dbReference>
<evidence type="ECO:0000256" key="9">
    <source>
        <dbReference type="ARBA" id="ARBA00022989"/>
    </source>
</evidence>
<name>A0ABD3X217_SINWO</name>
<dbReference type="FunFam" id="2.60.40.60:FF:000007">
    <property type="entry name" value="Protocadherin alpha 2"/>
    <property type="match status" value="1"/>
</dbReference>
<evidence type="ECO:0000256" key="4">
    <source>
        <dbReference type="ARBA" id="ARBA00022723"/>
    </source>
</evidence>
<dbReference type="InterPro" id="IPR015919">
    <property type="entry name" value="Cadherin-like_sf"/>
</dbReference>
<evidence type="ECO:0000256" key="7">
    <source>
        <dbReference type="ARBA" id="ARBA00022837"/>
    </source>
</evidence>
<keyword evidence="11" id="KW-0325">Glycoprotein</keyword>
<evidence type="ECO:0000256" key="2">
    <source>
        <dbReference type="ARBA" id="ARBA00022475"/>
    </source>
</evidence>
<feature type="transmembrane region" description="Helical" evidence="14">
    <location>
        <begin position="801"/>
        <end position="827"/>
    </location>
</feature>
<dbReference type="Gene3D" id="2.60.40.60">
    <property type="entry name" value="Cadherins"/>
    <property type="match status" value="7"/>
</dbReference>
<feature type="signal peptide" evidence="15">
    <location>
        <begin position="1"/>
        <end position="19"/>
    </location>
</feature>
<dbReference type="FunFam" id="2.60.40.60:FF:000015">
    <property type="entry name" value="FAT atypical cadherin 1"/>
    <property type="match status" value="1"/>
</dbReference>
<dbReference type="GO" id="GO:0005509">
    <property type="term" value="F:calcium ion binding"/>
    <property type="evidence" value="ECO:0007669"/>
    <property type="project" value="UniProtKB-UniRule"/>
</dbReference>
<dbReference type="Pfam" id="PF00028">
    <property type="entry name" value="Cadherin"/>
    <property type="match status" value="6"/>
</dbReference>
<keyword evidence="9 14" id="KW-1133">Transmembrane helix</keyword>
<dbReference type="EMBL" id="JBJQND010000004">
    <property type="protein sequence ID" value="KAL3880284.1"/>
    <property type="molecule type" value="Genomic_DNA"/>
</dbReference>
<feature type="compositionally biased region" description="Basic and acidic residues" evidence="13">
    <location>
        <begin position="1138"/>
        <end position="1147"/>
    </location>
</feature>
<dbReference type="Proteomes" id="UP001634394">
    <property type="component" value="Unassembled WGS sequence"/>
</dbReference>
<evidence type="ECO:0000256" key="6">
    <source>
        <dbReference type="ARBA" id="ARBA00022737"/>
    </source>
</evidence>
<dbReference type="PANTHER" id="PTHR24028">
    <property type="entry name" value="CADHERIN-87A"/>
    <property type="match status" value="1"/>
</dbReference>
<keyword evidence="6" id="KW-0677">Repeat</keyword>
<dbReference type="GO" id="GO:0007155">
    <property type="term" value="P:cell adhesion"/>
    <property type="evidence" value="ECO:0007669"/>
    <property type="project" value="UniProtKB-KW"/>
</dbReference>
<dbReference type="GO" id="GO:0005886">
    <property type="term" value="C:plasma membrane"/>
    <property type="evidence" value="ECO:0007669"/>
    <property type="project" value="UniProtKB-SubCell"/>
</dbReference>
<dbReference type="SMART" id="SM00112">
    <property type="entry name" value="CA"/>
    <property type="match status" value="7"/>
</dbReference>
<evidence type="ECO:0000256" key="15">
    <source>
        <dbReference type="SAM" id="SignalP"/>
    </source>
</evidence>
<keyword evidence="8" id="KW-0130">Cell adhesion</keyword>
<feature type="domain" description="Cadherin" evidence="16">
    <location>
        <begin position="143"/>
        <end position="253"/>
    </location>
</feature>
<feature type="domain" description="Cadherin" evidence="16">
    <location>
        <begin position="582"/>
        <end position="685"/>
    </location>
</feature>
<evidence type="ECO:0000259" key="16">
    <source>
        <dbReference type="PROSITE" id="PS50268"/>
    </source>
</evidence>
<dbReference type="FunFam" id="2.60.40.60:FF:000002">
    <property type="entry name" value="Protocadherin alpha 2"/>
    <property type="match status" value="1"/>
</dbReference>
<keyword evidence="10 14" id="KW-0472">Membrane</keyword>
<keyword evidence="7 12" id="KW-0106">Calcium</keyword>
<evidence type="ECO:0000256" key="8">
    <source>
        <dbReference type="ARBA" id="ARBA00022889"/>
    </source>
</evidence>
<feature type="compositionally biased region" description="Polar residues" evidence="13">
    <location>
        <begin position="1120"/>
        <end position="1137"/>
    </location>
</feature>
<dbReference type="InterPro" id="IPR050174">
    <property type="entry name" value="Protocadherin/Cadherin-CA"/>
</dbReference>
<evidence type="ECO:0000256" key="11">
    <source>
        <dbReference type="ARBA" id="ARBA00023180"/>
    </source>
</evidence>
<proteinExistence type="predicted"/>
<dbReference type="AlphaFoldDB" id="A0ABD3X217"/>
<keyword evidence="3 14" id="KW-0812">Transmembrane</keyword>
<dbReference type="PANTHER" id="PTHR24028:SF146">
    <property type="entry name" value="CADHERIN 96CB, ISOFORM D-RELATED"/>
    <property type="match status" value="1"/>
</dbReference>
<keyword evidence="18" id="KW-1185">Reference proteome</keyword>
<keyword evidence="2" id="KW-1003">Cell membrane</keyword>
<evidence type="ECO:0000256" key="13">
    <source>
        <dbReference type="SAM" id="MobiDB-lite"/>
    </source>
</evidence>
<keyword evidence="5 15" id="KW-0732">Signal</keyword>
<dbReference type="InterPro" id="IPR013164">
    <property type="entry name" value="Cadherin_N"/>
</dbReference>
<keyword evidence="4" id="KW-0479">Metal-binding</keyword>
<feature type="region of interest" description="Disordered" evidence="13">
    <location>
        <begin position="1120"/>
        <end position="1147"/>
    </location>
</feature>
<dbReference type="FunFam" id="2.60.40.60:FF:000123">
    <property type="entry name" value="Protocadherin beta 4"/>
    <property type="match status" value="1"/>
</dbReference>
<comment type="subcellular location">
    <subcellularLocation>
        <location evidence="1">Cell membrane</location>
        <topology evidence="1">Single-pass type I membrane protein</topology>
    </subcellularLocation>
</comment>
<evidence type="ECO:0000313" key="18">
    <source>
        <dbReference type="Proteomes" id="UP001634394"/>
    </source>
</evidence>
<feature type="domain" description="Cadherin" evidence="16">
    <location>
        <begin position="689"/>
        <end position="795"/>
    </location>
</feature>
<evidence type="ECO:0000256" key="10">
    <source>
        <dbReference type="ARBA" id="ARBA00023136"/>
    </source>
</evidence>
<feature type="region of interest" description="Disordered" evidence="13">
    <location>
        <begin position="1040"/>
        <end position="1064"/>
    </location>
</feature>
<feature type="domain" description="Cadherin" evidence="16">
    <location>
        <begin position="254"/>
        <end position="363"/>
    </location>
</feature>
<dbReference type="PRINTS" id="PR00205">
    <property type="entry name" value="CADHERIN"/>
</dbReference>
<feature type="region of interest" description="Disordered" evidence="13">
    <location>
        <begin position="976"/>
        <end position="1026"/>
    </location>
</feature>